<dbReference type="SUPFAM" id="SSF54236">
    <property type="entry name" value="Ubiquitin-like"/>
    <property type="match status" value="1"/>
</dbReference>
<proteinExistence type="predicted"/>
<sequence length="694" mass="78389">MDFNEEHYLARIRQKLQENGVKLWLAPYYADQATNKEKLEELAMHLSDMLAIPCNTVLNMLSTLQLHALEKLASRACFQETGLATLRIKIVGGSGLQKNITMYLNESGESLKNKIISEMNFPASTRLKMICSGLVLDGSTSLLAQRVANNSQILAIILSCDPDCQKMEEKIIQEVEMIKADADLLASQQDENYLRIADQSGNIIDLPFEEKKSLAVAMALHEKGRSALKRNQVSLALTLFHEADAKFNACRSELLKAVDNAALLNLDIAWCYLLLGNAADIPDAVVRLNQCEQSLYKTYGAQMERLLTLKGTTGNEAVLFLRLHLLQGAVAFHQGKTLESIKLLNQANEELQKLTINDGDLTHLISLGYSLSDARLGLRACRGDLNAACIYLQRREMERQERKKKEEEEEERNRERKKLGKTANNQWVNLGYLNTVVEMGFDRSRAAEGLRQTNNDISRTLEFLQSESESYRSQASNGRYNEESLAQVVSMGFSVERAKEMLEKHNGDVELAVEDLASNLGRPDDQAVASSSSEEASRKQKEATKREKEAYKRLAKDIPRSEEDHLDSGLELEAEYLHNVGYHPLRNTGFFINLSVLVRSDVTHLRENNSWLMFFTLITDSWGPRFTFVAHYVRQYSKSFGQRKSRSRTDGTRVVVCGLASPFPCVAALPKRLKHDRTLAFDTAEVQRSIRYDY</sequence>
<dbReference type="InterPro" id="IPR015940">
    <property type="entry name" value="UBA"/>
</dbReference>
<dbReference type="SUPFAM" id="SSF46934">
    <property type="entry name" value="UBA-like"/>
    <property type="match status" value="3"/>
</dbReference>
<dbReference type="PROSITE" id="PS50030">
    <property type="entry name" value="UBA"/>
    <property type="match status" value="3"/>
</dbReference>
<dbReference type="Pfam" id="PF00627">
    <property type="entry name" value="UBA"/>
    <property type="match status" value="2"/>
</dbReference>
<dbReference type="PANTHER" id="PTHR12948:SF3">
    <property type="entry name" value="NEDD8 ULTIMATE BUSTER 1"/>
    <property type="match status" value="1"/>
</dbReference>
<feature type="region of interest" description="Disordered" evidence="1">
    <location>
        <begin position="399"/>
        <end position="418"/>
    </location>
</feature>
<dbReference type="InterPro" id="IPR033864">
    <property type="entry name" value="UBA2_scUBP14-like"/>
</dbReference>
<feature type="compositionally biased region" description="Basic and acidic residues" evidence="1">
    <location>
        <begin position="535"/>
        <end position="556"/>
    </location>
</feature>
<dbReference type="InterPro" id="IPR009060">
    <property type="entry name" value="UBA-like_sf"/>
</dbReference>
<gene>
    <name evidence="3" type="ORF">OUZ56_019695</name>
</gene>
<feature type="region of interest" description="Disordered" evidence="1">
    <location>
        <begin position="520"/>
        <end position="556"/>
    </location>
</feature>
<evidence type="ECO:0000259" key="2">
    <source>
        <dbReference type="PROSITE" id="PS50030"/>
    </source>
</evidence>
<accession>A0ABQ9ZCA8</accession>
<protein>
    <recommendedName>
        <fullName evidence="2">UBA domain-containing protein</fullName>
    </recommendedName>
</protein>
<name>A0ABQ9ZCA8_9CRUS</name>
<dbReference type="PANTHER" id="PTHR12948">
    <property type="entry name" value="NEDD8 ULTIMATE BUSTER-1 BS4 PROTEIN"/>
    <property type="match status" value="1"/>
</dbReference>
<dbReference type="CDD" id="cd14298">
    <property type="entry name" value="UBA2_scUBP14_like"/>
    <property type="match status" value="1"/>
</dbReference>
<feature type="domain" description="UBA" evidence="2">
    <location>
        <begin position="346"/>
        <end position="395"/>
    </location>
</feature>
<feature type="domain" description="UBA" evidence="2">
    <location>
        <begin position="422"/>
        <end position="467"/>
    </location>
</feature>
<evidence type="ECO:0000256" key="1">
    <source>
        <dbReference type="SAM" id="MobiDB-lite"/>
    </source>
</evidence>
<organism evidence="3 4">
    <name type="scientific">Daphnia magna</name>
    <dbReference type="NCBI Taxonomy" id="35525"/>
    <lineage>
        <taxon>Eukaryota</taxon>
        <taxon>Metazoa</taxon>
        <taxon>Ecdysozoa</taxon>
        <taxon>Arthropoda</taxon>
        <taxon>Crustacea</taxon>
        <taxon>Branchiopoda</taxon>
        <taxon>Diplostraca</taxon>
        <taxon>Cladocera</taxon>
        <taxon>Anomopoda</taxon>
        <taxon>Daphniidae</taxon>
        <taxon>Daphnia</taxon>
    </lineage>
</organism>
<feature type="compositionally biased region" description="Basic and acidic residues" evidence="1">
    <location>
        <begin position="399"/>
        <end position="414"/>
    </location>
</feature>
<evidence type="ECO:0000313" key="3">
    <source>
        <dbReference type="EMBL" id="KAK4010549.1"/>
    </source>
</evidence>
<feature type="domain" description="UBA" evidence="2">
    <location>
        <begin position="479"/>
        <end position="519"/>
    </location>
</feature>
<reference evidence="3 4" key="1">
    <citation type="journal article" date="2023" name="Nucleic Acids Res.">
        <title>The hologenome of Daphnia magna reveals possible DNA methylation and microbiome-mediated evolution of the host genome.</title>
        <authorList>
            <person name="Chaturvedi A."/>
            <person name="Li X."/>
            <person name="Dhandapani V."/>
            <person name="Marshall H."/>
            <person name="Kissane S."/>
            <person name="Cuenca-Cambronero M."/>
            <person name="Asole G."/>
            <person name="Calvet F."/>
            <person name="Ruiz-Romero M."/>
            <person name="Marangio P."/>
            <person name="Guigo R."/>
            <person name="Rago D."/>
            <person name="Mirbahai L."/>
            <person name="Eastwood N."/>
            <person name="Colbourne J.K."/>
            <person name="Zhou J."/>
            <person name="Mallon E."/>
            <person name="Orsini L."/>
        </authorList>
    </citation>
    <scope>NUCLEOTIDE SEQUENCE [LARGE SCALE GENOMIC DNA]</scope>
    <source>
        <strain evidence="3">LRV0_1</strain>
    </source>
</reference>
<dbReference type="InterPro" id="IPR029071">
    <property type="entry name" value="Ubiquitin-like_domsf"/>
</dbReference>
<dbReference type="CDD" id="cd14291">
    <property type="entry name" value="UBA1_NUB1_like"/>
    <property type="match status" value="2"/>
</dbReference>
<comment type="caution">
    <text evidence="3">The sequence shown here is derived from an EMBL/GenBank/DDBJ whole genome shotgun (WGS) entry which is preliminary data.</text>
</comment>
<dbReference type="EMBL" id="JAOYFB010000003">
    <property type="protein sequence ID" value="KAK4010549.1"/>
    <property type="molecule type" value="Genomic_DNA"/>
</dbReference>
<keyword evidence="4" id="KW-1185">Reference proteome</keyword>
<dbReference type="CDD" id="cd17062">
    <property type="entry name" value="Ubl_NUB1"/>
    <property type="match status" value="1"/>
</dbReference>
<dbReference type="Gene3D" id="3.10.20.90">
    <property type="entry name" value="Phosphatidylinositol 3-kinase Catalytic Subunit, Chain A, domain 1"/>
    <property type="match status" value="1"/>
</dbReference>
<dbReference type="Gene3D" id="1.10.8.10">
    <property type="entry name" value="DNA helicase RuvA subunit, C-terminal domain"/>
    <property type="match status" value="3"/>
</dbReference>
<dbReference type="InterPro" id="IPR039749">
    <property type="entry name" value="NUB1"/>
</dbReference>
<dbReference type="Proteomes" id="UP001234178">
    <property type="component" value="Unassembled WGS sequence"/>
</dbReference>
<evidence type="ECO:0000313" key="4">
    <source>
        <dbReference type="Proteomes" id="UP001234178"/>
    </source>
</evidence>
<dbReference type="SMART" id="SM00165">
    <property type="entry name" value="UBA"/>
    <property type="match status" value="3"/>
</dbReference>